<proteinExistence type="inferred from homology"/>
<dbReference type="AlphaFoldDB" id="A0A1M7RU50"/>
<sequence length="166" mass="18045">MQASGHDQLSVLFVCLGNICRSPMAEGAFRAAAARHGLECHVDSAGTASYHIGNRPDPRAIATARDRGVDIGGQAARQIAREDFFRFTHILAMDEANLAGIRAQTPRDKTARIALLMDVLEDRRGQSIPDPYYGDEAQFASVWDEIAEAAEGLALRFAREGIHAVL</sequence>
<dbReference type="InterPro" id="IPR036196">
    <property type="entry name" value="Ptyr_pPase_sf"/>
</dbReference>
<name>A0A1M7RU50_9SPHN</name>
<evidence type="ECO:0000256" key="3">
    <source>
        <dbReference type="ARBA" id="ARBA00022801"/>
    </source>
</evidence>
<dbReference type="GO" id="GO:0004725">
    <property type="term" value="F:protein tyrosine phosphatase activity"/>
    <property type="evidence" value="ECO:0007669"/>
    <property type="project" value="UniProtKB-EC"/>
</dbReference>
<reference evidence="8" key="1">
    <citation type="submission" date="2016-12" db="EMBL/GenBank/DDBJ databases">
        <authorList>
            <person name="Varghese N."/>
            <person name="Submissions S."/>
        </authorList>
    </citation>
    <scope>NUCLEOTIDE SEQUENCE [LARGE SCALE GENOMIC DNA]</scope>
    <source>
        <strain evidence="8">DSM 11032</strain>
    </source>
</reference>
<keyword evidence="3" id="KW-0378">Hydrolase</keyword>
<feature type="active site" description="Proton donor" evidence="5">
    <location>
        <position position="130"/>
    </location>
</feature>
<evidence type="ECO:0000259" key="6">
    <source>
        <dbReference type="SMART" id="SM00226"/>
    </source>
</evidence>
<feature type="active site" evidence="5">
    <location>
        <position position="21"/>
    </location>
</feature>
<dbReference type="STRING" id="198312.SAMN02745193_00383"/>
<keyword evidence="8" id="KW-1185">Reference proteome</keyword>
<evidence type="ECO:0000313" key="7">
    <source>
        <dbReference type="EMBL" id="SHN49666.1"/>
    </source>
</evidence>
<evidence type="ECO:0000256" key="2">
    <source>
        <dbReference type="ARBA" id="ARBA00013064"/>
    </source>
</evidence>
<dbReference type="InterPro" id="IPR017867">
    <property type="entry name" value="Tyr_phospatase_low_mol_wt"/>
</dbReference>
<dbReference type="PANTHER" id="PTHR11717:SF7">
    <property type="entry name" value="LOW MOLECULAR WEIGHT PHOSPHOTYROSINE PROTEIN PHOSPHATASE"/>
    <property type="match status" value="1"/>
</dbReference>
<protein>
    <recommendedName>
        <fullName evidence="2">protein-tyrosine-phosphatase</fullName>
        <ecNumber evidence="2">3.1.3.48</ecNumber>
    </recommendedName>
</protein>
<dbReference type="InterPro" id="IPR050438">
    <property type="entry name" value="LMW_PTPase"/>
</dbReference>
<dbReference type="PANTHER" id="PTHR11717">
    <property type="entry name" value="LOW MOLECULAR WEIGHT PROTEIN TYROSINE PHOSPHATASE"/>
    <property type="match status" value="1"/>
</dbReference>
<dbReference type="CDD" id="cd16343">
    <property type="entry name" value="LMWPTP"/>
    <property type="match status" value="1"/>
</dbReference>
<evidence type="ECO:0000256" key="4">
    <source>
        <dbReference type="ARBA" id="ARBA00022912"/>
    </source>
</evidence>
<evidence type="ECO:0000313" key="8">
    <source>
        <dbReference type="Proteomes" id="UP000184391"/>
    </source>
</evidence>
<dbReference type="Proteomes" id="UP000184391">
    <property type="component" value="Unassembled WGS sequence"/>
</dbReference>
<accession>A0A1M7RU50</accession>
<gene>
    <name evidence="7" type="ORF">SAMN02745193_00383</name>
</gene>
<dbReference type="EC" id="3.1.3.48" evidence="2"/>
<dbReference type="SMART" id="SM00226">
    <property type="entry name" value="LMWPc"/>
    <property type="match status" value="1"/>
</dbReference>
<dbReference type="OrthoDB" id="9784339at2"/>
<dbReference type="Pfam" id="PF01451">
    <property type="entry name" value="LMWPc"/>
    <property type="match status" value="1"/>
</dbReference>
<dbReference type="PRINTS" id="PR00719">
    <property type="entry name" value="LMWPTPASE"/>
</dbReference>
<dbReference type="RefSeq" id="WP_072672973.1">
    <property type="nucleotide sequence ID" value="NZ_FRDF01000002.1"/>
</dbReference>
<dbReference type="InterPro" id="IPR023485">
    <property type="entry name" value="Ptyr_pPase"/>
</dbReference>
<comment type="similarity">
    <text evidence="1">Belongs to the low molecular weight phosphotyrosine protein phosphatase family.</text>
</comment>
<keyword evidence="4" id="KW-0904">Protein phosphatase</keyword>
<dbReference type="Gene3D" id="3.40.50.2300">
    <property type="match status" value="1"/>
</dbReference>
<feature type="domain" description="Phosphotyrosine protein phosphatase I" evidence="6">
    <location>
        <begin position="9"/>
        <end position="156"/>
    </location>
</feature>
<feature type="active site" description="Nucleophile" evidence="5">
    <location>
        <position position="15"/>
    </location>
</feature>
<organism evidence="7 8">
    <name type="scientific">Erythrobacter sanguineus</name>
    <dbReference type="NCBI Taxonomy" id="198312"/>
    <lineage>
        <taxon>Bacteria</taxon>
        <taxon>Pseudomonadati</taxon>
        <taxon>Pseudomonadota</taxon>
        <taxon>Alphaproteobacteria</taxon>
        <taxon>Sphingomonadales</taxon>
        <taxon>Erythrobacteraceae</taxon>
        <taxon>Erythrobacter/Porphyrobacter group</taxon>
        <taxon>Erythrobacter</taxon>
    </lineage>
</organism>
<evidence type="ECO:0000256" key="1">
    <source>
        <dbReference type="ARBA" id="ARBA00011063"/>
    </source>
</evidence>
<evidence type="ECO:0000256" key="5">
    <source>
        <dbReference type="PIRSR" id="PIRSR617867-1"/>
    </source>
</evidence>
<dbReference type="SUPFAM" id="SSF52788">
    <property type="entry name" value="Phosphotyrosine protein phosphatases I"/>
    <property type="match status" value="1"/>
</dbReference>
<dbReference type="EMBL" id="FRDF01000002">
    <property type="protein sequence ID" value="SHN49666.1"/>
    <property type="molecule type" value="Genomic_DNA"/>
</dbReference>